<evidence type="ECO:0000256" key="1">
    <source>
        <dbReference type="ARBA" id="ARBA00004613"/>
    </source>
</evidence>
<dbReference type="InterPro" id="IPR002413">
    <property type="entry name" value="V5_allergen-like"/>
</dbReference>
<evidence type="ECO:0000256" key="6">
    <source>
        <dbReference type="ARBA" id="ARBA00068306"/>
    </source>
</evidence>
<dbReference type="Pfam" id="PF00188">
    <property type="entry name" value="CAP"/>
    <property type="match status" value="1"/>
</dbReference>
<reference evidence="10" key="1">
    <citation type="submission" date="2017-01" db="EMBL/GenBank/DDBJ databases">
        <title>A deep insight into the sialotranscriptome of adult male and female Cluex tarsalis mosquitoes.</title>
        <authorList>
            <person name="Ribeiro J.M."/>
            <person name="Moreira F."/>
            <person name="Bernard K.A."/>
            <person name="Calvo E."/>
        </authorList>
    </citation>
    <scope>NUCLEOTIDE SEQUENCE</scope>
    <source>
        <strain evidence="10">Kern County</strain>
        <tissue evidence="10">Salivary glands</tissue>
    </source>
</reference>
<name>A0A1Q3FRV9_CULTA</name>
<dbReference type="SMART" id="SM00198">
    <property type="entry name" value="SCP"/>
    <property type="match status" value="1"/>
</dbReference>
<evidence type="ECO:0000256" key="2">
    <source>
        <dbReference type="ARBA" id="ARBA00009923"/>
    </source>
</evidence>
<comment type="subcellular location">
    <subcellularLocation>
        <location evidence="1">Secreted</location>
    </subcellularLocation>
</comment>
<organism evidence="10">
    <name type="scientific">Culex tarsalis</name>
    <name type="common">Encephalitis mosquito</name>
    <dbReference type="NCBI Taxonomy" id="7177"/>
    <lineage>
        <taxon>Eukaryota</taxon>
        <taxon>Metazoa</taxon>
        <taxon>Ecdysozoa</taxon>
        <taxon>Arthropoda</taxon>
        <taxon>Hexapoda</taxon>
        <taxon>Insecta</taxon>
        <taxon>Pterygota</taxon>
        <taxon>Neoptera</taxon>
        <taxon>Endopterygota</taxon>
        <taxon>Diptera</taxon>
        <taxon>Nematocera</taxon>
        <taxon>Culicoidea</taxon>
        <taxon>Culicidae</taxon>
        <taxon>Culicinae</taxon>
        <taxon>Culicini</taxon>
        <taxon>Culex</taxon>
        <taxon>Culex</taxon>
    </lineage>
</organism>
<keyword evidence="8" id="KW-0472">Membrane</keyword>
<dbReference type="PANTHER" id="PTHR10334">
    <property type="entry name" value="CYSTEINE-RICH SECRETORY PROTEIN-RELATED"/>
    <property type="match status" value="1"/>
</dbReference>
<comment type="similarity">
    <text evidence="2">Belongs to the CRISP family.</text>
</comment>
<feature type="transmembrane region" description="Helical" evidence="8">
    <location>
        <begin position="20"/>
        <end position="39"/>
    </location>
</feature>
<dbReference type="InterPro" id="IPR035940">
    <property type="entry name" value="CAP_sf"/>
</dbReference>
<keyword evidence="8" id="KW-0812">Transmembrane</keyword>
<evidence type="ECO:0000256" key="4">
    <source>
        <dbReference type="ARBA" id="ARBA00022729"/>
    </source>
</evidence>
<dbReference type="GO" id="GO:0005576">
    <property type="term" value="C:extracellular region"/>
    <property type="evidence" value="ECO:0007669"/>
    <property type="project" value="UniProtKB-SubCell"/>
</dbReference>
<keyword evidence="3" id="KW-0964">Secreted</keyword>
<dbReference type="CDD" id="cd05380">
    <property type="entry name" value="CAP_euk"/>
    <property type="match status" value="1"/>
</dbReference>
<sequence>MDSDAVSYRRPAKSSPRQQLMIILWLAAIIAQGTATASYDYGELDEYEILTVEESSTTRPDDLLLPTEPPITTTEHPEQEDITTTDLSSGENSIYDAYCSEDLCLQYNQFGQLVQKKHVACGHDGSFAEDCPTGRTLFKLDSQIRAFIIHLHNEARNRLANGSLEGFEPASRMTSVVWNDELAKLAELNVKSCKFKHDECRNTEEYRQAGQNLAFGYYPLDDNIFDVLEKLTTLWFNEFKDADQAVMDEFENPPNATIGHFTQMMSDRTTEIGCALVIYPQKLSGFTFKVVLYACNYSLTNIYGQPVYRKGAVAAARCARGTSPYYDGLCSNDENELVRSVPFYEDK</sequence>
<evidence type="ECO:0000256" key="3">
    <source>
        <dbReference type="ARBA" id="ARBA00022525"/>
    </source>
</evidence>
<dbReference type="InterPro" id="IPR001283">
    <property type="entry name" value="CRISP-related"/>
</dbReference>
<accession>A0A1Q3FRV9</accession>
<protein>
    <recommendedName>
        <fullName evidence="6">Venom allergen-1</fullName>
    </recommendedName>
</protein>
<dbReference type="InterPro" id="IPR014044">
    <property type="entry name" value="CAP_dom"/>
</dbReference>
<evidence type="ECO:0000259" key="9">
    <source>
        <dbReference type="SMART" id="SM00198"/>
    </source>
</evidence>
<feature type="domain" description="SCP" evidence="9">
    <location>
        <begin position="143"/>
        <end position="304"/>
    </location>
</feature>
<evidence type="ECO:0000256" key="8">
    <source>
        <dbReference type="SAM" id="Phobius"/>
    </source>
</evidence>
<keyword evidence="8" id="KW-1133">Transmembrane helix</keyword>
<dbReference type="EMBL" id="GFDL01004715">
    <property type="protein sequence ID" value="JAV30330.1"/>
    <property type="molecule type" value="Transcribed_RNA"/>
</dbReference>
<evidence type="ECO:0000313" key="10">
    <source>
        <dbReference type="EMBL" id="JAV30330.1"/>
    </source>
</evidence>
<dbReference type="AlphaFoldDB" id="A0A1Q3FRV9"/>
<keyword evidence="4" id="KW-0732">Signal</keyword>
<feature type="region of interest" description="Disordered" evidence="7">
    <location>
        <begin position="58"/>
        <end position="88"/>
    </location>
</feature>
<dbReference type="Gene3D" id="3.40.33.10">
    <property type="entry name" value="CAP"/>
    <property type="match status" value="1"/>
</dbReference>
<feature type="compositionally biased region" description="Low complexity" evidence="7">
    <location>
        <begin position="63"/>
        <end position="74"/>
    </location>
</feature>
<dbReference type="FunFam" id="3.40.33.10:FF:000007">
    <property type="entry name" value="Venom allergen"/>
    <property type="match status" value="1"/>
</dbReference>
<dbReference type="SUPFAM" id="SSF55797">
    <property type="entry name" value="PR-1-like"/>
    <property type="match status" value="1"/>
</dbReference>
<proteinExistence type="inferred from homology"/>
<dbReference type="PRINTS" id="PR00838">
    <property type="entry name" value="V5ALLERGEN"/>
</dbReference>
<keyword evidence="5" id="KW-0325">Glycoprotein</keyword>
<evidence type="ECO:0000256" key="7">
    <source>
        <dbReference type="SAM" id="MobiDB-lite"/>
    </source>
</evidence>
<evidence type="ECO:0000256" key="5">
    <source>
        <dbReference type="ARBA" id="ARBA00023180"/>
    </source>
</evidence>